<evidence type="ECO:0000313" key="12">
    <source>
        <dbReference type="EMBL" id="MBB5206534.1"/>
    </source>
</evidence>
<organism evidence="12 13">
    <name type="scientific">Chiayiivirga flava</name>
    <dbReference type="NCBI Taxonomy" id="659595"/>
    <lineage>
        <taxon>Bacteria</taxon>
        <taxon>Pseudomonadati</taxon>
        <taxon>Pseudomonadota</taxon>
        <taxon>Gammaproteobacteria</taxon>
        <taxon>Lysobacterales</taxon>
        <taxon>Lysobacteraceae</taxon>
        <taxon>Chiayiivirga</taxon>
    </lineage>
</organism>
<dbReference type="PROSITE" id="PS51755">
    <property type="entry name" value="OMPR_PHOB"/>
    <property type="match status" value="1"/>
</dbReference>
<keyword evidence="2" id="KW-0963">Cytoplasm</keyword>
<dbReference type="FunFam" id="1.10.10.10:FF:000099">
    <property type="entry name" value="Two-component system response regulator TorR"/>
    <property type="match status" value="1"/>
</dbReference>
<evidence type="ECO:0000256" key="2">
    <source>
        <dbReference type="ARBA" id="ARBA00022490"/>
    </source>
</evidence>
<keyword evidence="5" id="KW-0805">Transcription regulation</keyword>
<protein>
    <submittedName>
        <fullName evidence="12">DNA-binding response OmpR family regulator</fullName>
    </submittedName>
</protein>
<dbReference type="SMART" id="SM00862">
    <property type="entry name" value="Trans_reg_C"/>
    <property type="match status" value="1"/>
</dbReference>
<dbReference type="InterPro" id="IPR036388">
    <property type="entry name" value="WH-like_DNA-bd_sf"/>
</dbReference>
<dbReference type="CDD" id="cd00383">
    <property type="entry name" value="trans_reg_C"/>
    <property type="match status" value="1"/>
</dbReference>
<dbReference type="GO" id="GO:0000156">
    <property type="term" value="F:phosphorelay response regulator activity"/>
    <property type="evidence" value="ECO:0007669"/>
    <property type="project" value="TreeGrafter"/>
</dbReference>
<dbReference type="RefSeq" id="WP_183958608.1">
    <property type="nucleotide sequence ID" value="NZ_JACHHP010000001.1"/>
</dbReference>
<evidence type="ECO:0000256" key="1">
    <source>
        <dbReference type="ARBA" id="ARBA00004496"/>
    </source>
</evidence>
<comment type="subcellular location">
    <subcellularLocation>
        <location evidence="1">Cytoplasm</location>
    </subcellularLocation>
</comment>
<keyword evidence="4" id="KW-0902">Two-component regulatory system</keyword>
<keyword evidence="3 8" id="KW-0597">Phosphoprotein</keyword>
<evidence type="ECO:0000259" key="11">
    <source>
        <dbReference type="PROSITE" id="PS51755"/>
    </source>
</evidence>
<keyword evidence="7" id="KW-0804">Transcription</keyword>
<comment type="caution">
    <text evidence="12">The sequence shown here is derived from an EMBL/GenBank/DDBJ whole genome shotgun (WGS) entry which is preliminary data.</text>
</comment>
<dbReference type="Gene3D" id="3.40.50.2300">
    <property type="match status" value="1"/>
</dbReference>
<accession>A0A7W8D2B4</accession>
<feature type="domain" description="Response regulatory" evidence="10">
    <location>
        <begin position="9"/>
        <end position="122"/>
    </location>
</feature>
<dbReference type="InterPro" id="IPR039420">
    <property type="entry name" value="WalR-like"/>
</dbReference>
<dbReference type="GO" id="GO:0032993">
    <property type="term" value="C:protein-DNA complex"/>
    <property type="evidence" value="ECO:0007669"/>
    <property type="project" value="TreeGrafter"/>
</dbReference>
<dbReference type="PANTHER" id="PTHR48111">
    <property type="entry name" value="REGULATOR OF RPOS"/>
    <property type="match status" value="1"/>
</dbReference>
<dbReference type="AlphaFoldDB" id="A0A7W8D2B4"/>
<reference evidence="12 13" key="1">
    <citation type="submission" date="2020-08" db="EMBL/GenBank/DDBJ databases">
        <title>Genomic Encyclopedia of Type Strains, Phase IV (KMG-IV): sequencing the most valuable type-strain genomes for metagenomic binning, comparative biology and taxonomic classification.</title>
        <authorList>
            <person name="Goeker M."/>
        </authorList>
    </citation>
    <scope>NUCLEOTIDE SEQUENCE [LARGE SCALE GENOMIC DNA]</scope>
    <source>
        <strain evidence="12 13">DSM 24163</strain>
    </source>
</reference>
<dbReference type="SUPFAM" id="SSF46894">
    <property type="entry name" value="C-terminal effector domain of the bipartite response regulators"/>
    <property type="match status" value="1"/>
</dbReference>
<dbReference type="InterPro" id="IPR001867">
    <property type="entry name" value="OmpR/PhoB-type_DNA-bd"/>
</dbReference>
<evidence type="ECO:0000256" key="4">
    <source>
        <dbReference type="ARBA" id="ARBA00023012"/>
    </source>
</evidence>
<name>A0A7W8D2B4_9GAMM</name>
<evidence type="ECO:0000256" key="5">
    <source>
        <dbReference type="ARBA" id="ARBA00023015"/>
    </source>
</evidence>
<dbReference type="Pfam" id="PF00072">
    <property type="entry name" value="Response_reg"/>
    <property type="match status" value="1"/>
</dbReference>
<dbReference type="GO" id="GO:0006355">
    <property type="term" value="P:regulation of DNA-templated transcription"/>
    <property type="evidence" value="ECO:0007669"/>
    <property type="project" value="InterPro"/>
</dbReference>
<sequence>MAPPSDRPTVLVVDDDTEIVALLQRYLAGNGFHVRTAGSGAGLREQIAGEAVDLVLLDLGLPDEDGLSVLRHLQTAWRGPVIVVTGRGDAVERVVGLELGADDYVTKPFDFRELLARIRSVLRRAARPEASAGDGQRIGFAGFSLNLSTRSLVDASGAALPLTSGEFDLLAALLEDAGKVVDRDRLMTRLHGRDAGPYDRSIDVGIARLRRKLGDDAASPTLIRSVRGVGYLFAADVRRL</sequence>
<dbReference type="Gene3D" id="1.10.10.10">
    <property type="entry name" value="Winged helix-like DNA-binding domain superfamily/Winged helix DNA-binding domain"/>
    <property type="match status" value="1"/>
</dbReference>
<dbReference type="InterPro" id="IPR001789">
    <property type="entry name" value="Sig_transdc_resp-reg_receiver"/>
</dbReference>
<keyword evidence="13" id="KW-1185">Reference proteome</keyword>
<feature type="domain" description="OmpR/PhoB-type" evidence="11">
    <location>
        <begin position="135"/>
        <end position="235"/>
    </location>
</feature>
<keyword evidence="6 9" id="KW-0238">DNA-binding</keyword>
<dbReference type="InterPro" id="IPR011006">
    <property type="entry name" value="CheY-like_superfamily"/>
</dbReference>
<evidence type="ECO:0000256" key="9">
    <source>
        <dbReference type="PROSITE-ProRule" id="PRU01091"/>
    </source>
</evidence>
<dbReference type="SUPFAM" id="SSF52172">
    <property type="entry name" value="CheY-like"/>
    <property type="match status" value="1"/>
</dbReference>
<dbReference type="SMART" id="SM00448">
    <property type="entry name" value="REC"/>
    <property type="match status" value="1"/>
</dbReference>
<dbReference type="EMBL" id="JACHHP010000001">
    <property type="protein sequence ID" value="MBB5206534.1"/>
    <property type="molecule type" value="Genomic_DNA"/>
</dbReference>
<dbReference type="Proteomes" id="UP000521199">
    <property type="component" value="Unassembled WGS sequence"/>
</dbReference>
<evidence type="ECO:0000256" key="7">
    <source>
        <dbReference type="ARBA" id="ARBA00023163"/>
    </source>
</evidence>
<dbReference type="PANTHER" id="PTHR48111:SF4">
    <property type="entry name" value="DNA-BINDING DUAL TRANSCRIPTIONAL REGULATOR OMPR"/>
    <property type="match status" value="1"/>
</dbReference>
<feature type="DNA-binding region" description="OmpR/PhoB-type" evidence="9">
    <location>
        <begin position="135"/>
        <end position="235"/>
    </location>
</feature>
<dbReference type="InterPro" id="IPR016032">
    <property type="entry name" value="Sig_transdc_resp-reg_C-effctor"/>
</dbReference>
<evidence type="ECO:0000313" key="13">
    <source>
        <dbReference type="Proteomes" id="UP000521199"/>
    </source>
</evidence>
<evidence type="ECO:0000256" key="3">
    <source>
        <dbReference type="ARBA" id="ARBA00022553"/>
    </source>
</evidence>
<dbReference type="GO" id="GO:0005829">
    <property type="term" value="C:cytosol"/>
    <property type="evidence" value="ECO:0007669"/>
    <property type="project" value="TreeGrafter"/>
</dbReference>
<gene>
    <name evidence="12" type="ORF">HNQ52_000050</name>
</gene>
<dbReference type="GO" id="GO:0000976">
    <property type="term" value="F:transcription cis-regulatory region binding"/>
    <property type="evidence" value="ECO:0007669"/>
    <property type="project" value="TreeGrafter"/>
</dbReference>
<feature type="modified residue" description="4-aspartylphosphate" evidence="8">
    <location>
        <position position="58"/>
    </location>
</feature>
<evidence type="ECO:0000259" key="10">
    <source>
        <dbReference type="PROSITE" id="PS50110"/>
    </source>
</evidence>
<evidence type="ECO:0000256" key="6">
    <source>
        <dbReference type="ARBA" id="ARBA00023125"/>
    </source>
</evidence>
<dbReference type="Gene3D" id="6.10.250.690">
    <property type="match status" value="1"/>
</dbReference>
<dbReference type="PROSITE" id="PS50110">
    <property type="entry name" value="RESPONSE_REGULATORY"/>
    <property type="match status" value="1"/>
</dbReference>
<evidence type="ECO:0000256" key="8">
    <source>
        <dbReference type="PROSITE-ProRule" id="PRU00169"/>
    </source>
</evidence>
<proteinExistence type="predicted"/>
<dbReference type="Pfam" id="PF00486">
    <property type="entry name" value="Trans_reg_C"/>
    <property type="match status" value="1"/>
</dbReference>